<sequence>METQKLHAWKEWVAKQHRQMRMYNAQASFQHLLNNVEEETVPGKRAVPGVDNDLEVDTVMRREHMPRVRDLPAQQLHPQLYLNKPLCAKIWTLILALVIEQCKVERSLQDRELYVDALLQQL</sequence>
<dbReference type="VEuPathDB" id="PlasmoDB:AK88_04287"/>
<dbReference type="RefSeq" id="XP_012337320.1">
    <property type="nucleotide sequence ID" value="XM_012481897.1"/>
</dbReference>
<gene>
    <name evidence="1" type="ORF">AK88_04287</name>
</gene>
<dbReference type="AlphaFoldDB" id="A0A0D9QK64"/>
<dbReference type="OrthoDB" id="383264at2759"/>
<protein>
    <recommendedName>
        <fullName evidence="3">Schizont-infected cell agglutination C-terminal domain-containing protein</fullName>
    </recommendedName>
</protein>
<proteinExistence type="predicted"/>
<evidence type="ECO:0000313" key="2">
    <source>
        <dbReference type="Proteomes" id="UP000054561"/>
    </source>
</evidence>
<reference evidence="1 2" key="1">
    <citation type="submission" date="2014-03" db="EMBL/GenBank/DDBJ databases">
        <title>The Genome Sequence of Plasmodium fragile nilgiri.</title>
        <authorList>
            <consortium name="The Broad Institute Genomics Platform"/>
            <consortium name="The Broad Institute Genome Sequencing Center for Infectious Disease"/>
            <person name="Neafsey D."/>
            <person name="Duraisingh M."/>
            <person name="Young S.K."/>
            <person name="Zeng Q."/>
            <person name="Gargeya S."/>
            <person name="Abouelleil A."/>
            <person name="Alvarado L."/>
            <person name="Chapman S.B."/>
            <person name="Gainer-Dewar J."/>
            <person name="Goldberg J."/>
            <person name="Griggs A."/>
            <person name="Gujja S."/>
            <person name="Hansen M."/>
            <person name="Howarth C."/>
            <person name="Imamovic A."/>
            <person name="Larimer J."/>
            <person name="Pearson M."/>
            <person name="Poon T.W."/>
            <person name="Priest M."/>
            <person name="Roberts A."/>
            <person name="Saif S."/>
            <person name="Shea T."/>
            <person name="Sykes S."/>
            <person name="Wortman J."/>
            <person name="Nusbaum C."/>
            <person name="Birren B."/>
        </authorList>
    </citation>
    <scope>NUCLEOTIDE SEQUENCE [LARGE SCALE GENOMIC DNA]</scope>
    <source>
        <strain evidence="2">nilgiri</strain>
    </source>
</reference>
<keyword evidence="2" id="KW-1185">Reference proteome</keyword>
<dbReference type="GeneID" id="24269601"/>
<evidence type="ECO:0008006" key="3">
    <source>
        <dbReference type="Google" id="ProtNLM"/>
    </source>
</evidence>
<accession>A0A0D9QK64</accession>
<evidence type="ECO:0000313" key="1">
    <source>
        <dbReference type="EMBL" id="KJP86096.1"/>
    </source>
</evidence>
<organism evidence="1 2">
    <name type="scientific">Plasmodium fragile</name>
    <dbReference type="NCBI Taxonomy" id="5857"/>
    <lineage>
        <taxon>Eukaryota</taxon>
        <taxon>Sar</taxon>
        <taxon>Alveolata</taxon>
        <taxon>Apicomplexa</taxon>
        <taxon>Aconoidasida</taxon>
        <taxon>Haemosporida</taxon>
        <taxon>Plasmodiidae</taxon>
        <taxon>Plasmodium</taxon>
        <taxon>Plasmodium (Plasmodium)</taxon>
    </lineage>
</organism>
<dbReference type="Proteomes" id="UP000054561">
    <property type="component" value="Unassembled WGS sequence"/>
</dbReference>
<dbReference type="EMBL" id="KQ001702">
    <property type="protein sequence ID" value="KJP86096.1"/>
    <property type="molecule type" value="Genomic_DNA"/>
</dbReference>
<name>A0A0D9QK64_PLAFR</name>